<evidence type="ECO:0000256" key="11">
    <source>
        <dbReference type="ARBA" id="ARBA00063758"/>
    </source>
</evidence>
<keyword evidence="6" id="KW-0809">Transit peptide</keyword>
<dbReference type="FunCoup" id="A0A1Y2E1Z8">
    <property type="interactions" value="240"/>
</dbReference>
<sequence length="233" mass="26204">MKLVIRPSGFTTLAPHLHPLPTILQRRCYAAQHGLGTTTIPSSGPRRKTVTPFNDDGRVPWHELSAGEKTARATQQSFNFGLIIAGFALTGVVGYFLYSDVFSPDSKTAYFNRAVDRIRKDPDCLKLLGDAKKIEAHGEETRNKWRRARPIAATYKTDSQGNDHMMLHFYVHGPLNTGAANVHLVKRAGHSSYEYKYLYVDVPGQSRIYLENADTKTSSDSKKYKLFGVSWRK</sequence>
<evidence type="ECO:0000256" key="7">
    <source>
        <dbReference type="ARBA" id="ARBA00022989"/>
    </source>
</evidence>
<evidence type="ECO:0000256" key="3">
    <source>
        <dbReference type="ARBA" id="ARBA00020726"/>
    </source>
</evidence>
<dbReference type="PANTHER" id="PTHR13032">
    <property type="entry name" value="MITOCHONDRIAL IMPORT INNER MEMBRANE TRANSLOCASE SUBUNIT TIM21"/>
    <property type="match status" value="1"/>
</dbReference>
<dbReference type="GeneID" id="63770257"/>
<keyword evidence="7 12" id="KW-1133">Transmembrane helix</keyword>
<dbReference type="Pfam" id="PF08294">
    <property type="entry name" value="TIM21"/>
    <property type="match status" value="1"/>
</dbReference>
<feature type="transmembrane region" description="Helical" evidence="12">
    <location>
        <begin position="78"/>
        <end position="98"/>
    </location>
</feature>
<dbReference type="RefSeq" id="XP_040716498.1">
    <property type="nucleotide sequence ID" value="XM_040854045.1"/>
</dbReference>
<dbReference type="AlphaFoldDB" id="A0A1Y2E1Z8"/>
<dbReference type="Proteomes" id="UP000193689">
    <property type="component" value="Unassembled WGS sequence"/>
</dbReference>
<evidence type="ECO:0000313" key="14">
    <source>
        <dbReference type="Proteomes" id="UP000193689"/>
    </source>
</evidence>
<comment type="caution">
    <text evidence="13">The sequence shown here is derived from an EMBL/GenBank/DDBJ whole genome shotgun (WGS) entry which is preliminary data.</text>
</comment>
<organism evidence="13 14">
    <name type="scientific">Pseudomassariella vexata</name>
    <dbReference type="NCBI Taxonomy" id="1141098"/>
    <lineage>
        <taxon>Eukaryota</taxon>
        <taxon>Fungi</taxon>
        <taxon>Dikarya</taxon>
        <taxon>Ascomycota</taxon>
        <taxon>Pezizomycotina</taxon>
        <taxon>Sordariomycetes</taxon>
        <taxon>Xylariomycetidae</taxon>
        <taxon>Amphisphaeriales</taxon>
        <taxon>Pseudomassariaceae</taxon>
        <taxon>Pseudomassariella</taxon>
    </lineage>
</organism>
<dbReference type="InterPro" id="IPR038552">
    <property type="entry name" value="Tim21_IMS_sf"/>
</dbReference>
<evidence type="ECO:0000256" key="12">
    <source>
        <dbReference type="RuleBase" id="RU367142"/>
    </source>
</evidence>
<evidence type="ECO:0000256" key="6">
    <source>
        <dbReference type="ARBA" id="ARBA00022946"/>
    </source>
</evidence>
<dbReference type="OrthoDB" id="436405at2759"/>
<evidence type="ECO:0000256" key="9">
    <source>
        <dbReference type="ARBA" id="ARBA00023136"/>
    </source>
</evidence>
<keyword evidence="5 12" id="KW-0999">Mitochondrion inner membrane</keyword>
<accession>A0A1Y2E1Z8</accession>
<keyword evidence="9 12" id="KW-0472">Membrane</keyword>
<keyword evidence="14" id="KW-1185">Reference proteome</keyword>
<dbReference type="STRING" id="1141098.A0A1Y2E1Z8"/>
<evidence type="ECO:0000256" key="1">
    <source>
        <dbReference type="ARBA" id="ARBA00004434"/>
    </source>
</evidence>
<dbReference type="FunFam" id="3.10.450.320:FF:000002">
    <property type="entry name" value="Mitochondrial import inner membrane translocase subunit tim21"/>
    <property type="match status" value="1"/>
</dbReference>
<dbReference type="Gene3D" id="3.10.450.320">
    <property type="entry name" value="Mitochondrial import inner membrane translocase subunit Tim21"/>
    <property type="match status" value="1"/>
</dbReference>
<dbReference type="GO" id="GO:0005744">
    <property type="term" value="C:TIM23 mitochondrial import inner membrane translocase complex"/>
    <property type="evidence" value="ECO:0007669"/>
    <property type="project" value="UniProtKB-UniRule"/>
</dbReference>
<comment type="function">
    <text evidence="10">Essential component of the TIM23 complex, a complex that mediates the translocation of transit peptide-containing proteins across the mitochondrial inner membrane. Required to keep the TOM and the TIM23 complexes in close contact. At some point, it is released from the TOM23 complex to allow protein translocation into the mitochondrial matrix.</text>
</comment>
<evidence type="ECO:0000256" key="4">
    <source>
        <dbReference type="ARBA" id="ARBA00022692"/>
    </source>
</evidence>
<proteinExistence type="inferred from homology"/>
<keyword evidence="8 12" id="KW-0496">Mitochondrion</keyword>
<evidence type="ECO:0000256" key="10">
    <source>
        <dbReference type="ARBA" id="ARBA00060204"/>
    </source>
</evidence>
<keyword evidence="12" id="KW-0813">Transport</keyword>
<keyword evidence="12" id="KW-0653">Protein transport</keyword>
<reference evidence="13 14" key="1">
    <citation type="submission" date="2016-07" db="EMBL/GenBank/DDBJ databases">
        <title>Pervasive Adenine N6-methylation of Active Genes in Fungi.</title>
        <authorList>
            <consortium name="DOE Joint Genome Institute"/>
            <person name="Mondo S.J."/>
            <person name="Dannebaum R.O."/>
            <person name="Kuo R.C."/>
            <person name="Labutti K."/>
            <person name="Haridas S."/>
            <person name="Kuo A."/>
            <person name="Salamov A."/>
            <person name="Ahrendt S.R."/>
            <person name="Lipzen A."/>
            <person name="Sullivan W."/>
            <person name="Andreopoulos W.B."/>
            <person name="Clum A."/>
            <person name="Lindquist E."/>
            <person name="Daum C."/>
            <person name="Ramamoorthy G.K."/>
            <person name="Gryganskyi A."/>
            <person name="Culley D."/>
            <person name="Magnuson J.K."/>
            <person name="James T.Y."/>
            <person name="O'Malley M.A."/>
            <person name="Stajich J.E."/>
            <person name="Spatafora J.W."/>
            <person name="Visel A."/>
            <person name="Grigoriev I.V."/>
        </authorList>
    </citation>
    <scope>NUCLEOTIDE SEQUENCE [LARGE SCALE GENOMIC DNA]</scope>
    <source>
        <strain evidence="13 14">CBS 129021</strain>
    </source>
</reference>
<comment type="subunit">
    <text evidence="11">Component of the TIM23 complex, at least composed of TIM23, TIM17, TIM50 and TIM21.</text>
</comment>
<dbReference type="InParanoid" id="A0A1Y2E1Z8"/>
<gene>
    <name evidence="13" type="ORF">BCR38DRAFT_195580</name>
</gene>
<dbReference type="PANTHER" id="PTHR13032:SF6">
    <property type="entry name" value="MITOCHONDRIAL IMPORT INNER MEMBRANE TRANSLOCASE SUBUNIT TIM21"/>
    <property type="match status" value="1"/>
</dbReference>
<evidence type="ECO:0000256" key="2">
    <source>
        <dbReference type="ARBA" id="ARBA00010867"/>
    </source>
</evidence>
<comment type="subcellular location">
    <subcellularLocation>
        <location evidence="1 12">Mitochondrion inner membrane</location>
        <topology evidence="1 12">Single-pass membrane protein</topology>
    </subcellularLocation>
</comment>
<dbReference type="InterPro" id="IPR013261">
    <property type="entry name" value="Tim21"/>
</dbReference>
<evidence type="ECO:0000256" key="8">
    <source>
        <dbReference type="ARBA" id="ARBA00023128"/>
    </source>
</evidence>
<dbReference type="GO" id="GO:0030150">
    <property type="term" value="P:protein import into mitochondrial matrix"/>
    <property type="evidence" value="ECO:0007669"/>
    <property type="project" value="UniProtKB-UniRule"/>
</dbReference>
<keyword evidence="4 12" id="KW-0812">Transmembrane</keyword>
<dbReference type="EMBL" id="MCFJ01000006">
    <property type="protein sequence ID" value="ORY65346.1"/>
    <property type="molecule type" value="Genomic_DNA"/>
</dbReference>
<comment type="similarity">
    <text evidence="2 12">Belongs to the TIM21 family.</text>
</comment>
<name>A0A1Y2E1Z8_9PEZI</name>
<protein>
    <recommendedName>
        <fullName evidence="3 12">Mitochondrial import inner membrane translocase subunit Tim21</fullName>
    </recommendedName>
</protein>
<evidence type="ECO:0000256" key="5">
    <source>
        <dbReference type="ARBA" id="ARBA00022792"/>
    </source>
</evidence>
<keyword evidence="12" id="KW-0811">Translocation</keyword>
<evidence type="ECO:0000313" key="13">
    <source>
        <dbReference type="EMBL" id="ORY65346.1"/>
    </source>
</evidence>